<name>A0ABR1CQ55_NECAM</name>
<gene>
    <name evidence="1" type="primary">Necator_chrIII.g9343</name>
    <name evidence="1" type="ORF">RB195_008578</name>
</gene>
<sequence length="84" mass="8897">MLRMALALLYSGKFCPLFILLVLAPVLIVALPQRITNPQIRRSSEFSSTTTAAANDLVSALLGGADNTPAFNGLISPIPSLVQD</sequence>
<dbReference type="Proteomes" id="UP001303046">
    <property type="component" value="Unassembled WGS sequence"/>
</dbReference>
<dbReference type="EMBL" id="JAVFWL010000003">
    <property type="protein sequence ID" value="KAK6740195.1"/>
    <property type="molecule type" value="Genomic_DNA"/>
</dbReference>
<keyword evidence="2" id="KW-1185">Reference proteome</keyword>
<accession>A0ABR1CQ55</accession>
<evidence type="ECO:0000313" key="1">
    <source>
        <dbReference type="EMBL" id="KAK6740195.1"/>
    </source>
</evidence>
<protein>
    <submittedName>
        <fullName evidence="1">Uncharacterized protein</fullName>
    </submittedName>
</protein>
<proteinExistence type="predicted"/>
<comment type="caution">
    <text evidence="1">The sequence shown here is derived from an EMBL/GenBank/DDBJ whole genome shotgun (WGS) entry which is preliminary data.</text>
</comment>
<evidence type="ECO:0000313" key="2">
    <source>
        <dbReference type="Proteomes" id="UP001303046"/>
    </source>
</evidence>
<organism evidence="1 2">
    <name type="scientific">Necator americanus</name>
    <name type="common">Human hookworm</name>
    <dbReference type="NCBI Taxonomy" id="51031"/>
    <lineage>
        <taxon>Eukaryota</taxon>
        <taxon>Metazoa</taxon>
        <taxon>Ecdysozoa</taxon>
        <taxon>Nematoda</taxon>
        <taxon>Chromadorea</taxon>
        <taxon>Rhabditida</taxon>
        <taxon>Rhabditina</taxon>
        <taxon>Rhabditomorpha</taxon>
        <taxon>Strongyloidea</taxon>
        <taxon>Ancylostomatidae</taxon>
        <taxon>Bunostominae</taxon>
        <taxon>Necator</taxon>
    </lineage>
</organism>
<reference evidence="1 2" key="1">
    <citation type="submission" date="2023-08" db="EMBL/GenBank/DDBJ databases">
        <title>A Necator americanus chromosomal reference genome.</title>
        <authorList>
            <person name="Ilik V."/>
            <person name="Petrzelkova K.J."/>
            <person name="Pardy F."/>
            <person name="Fuh T."/>
            <person name="Niatou-Singa F.S."/>
            <person name="Gouil Q."/>
            <person name="Baker L."/>
            <person name="Ritchie M.E."/>
            <person name="Jex A.R."/>
            <person name="Gazzola D."/>
            <person name="Li H."/>
            <person name="Toshio Fujiwara R."/>
            <person name="Zhan B."/>
            <person name="Aroian R.V."/>
            <person name="Pafco B."/>
            <person name="Schwarz E.M."/>
        </authorList>
    </citation>
    <scope>NUCLEOTIDE SEQUENCE [LARGE SCALE GENOMIC DNA]</scope>
    <source>
        <strain evidence="1 2">Aroian</strain>
        <tissue evidence="1">Whole animal</tissue>
    </source>
</reference>